<dbReference type="Proteomes" id="UP000799750">
    <property type="component" value="Unassembled WGS sequence"/>
</dbReference>
<dbReference type="CDD" id="cd20071">
    <property type="entry name" value="SET_SMYD"/>
    <property type="match status" value="1"/>
</dbReference>
<evidence type="ECO:0000259" key="1">
    <source>
        <dbReference type="PROSITE" id="PS50280"/>
    </source>
</evidence>
<evidence type="ECO:0000313" key="3">
    <source>
        <dbReference type="Proteomes" id="UP000799750"/>
    </source>
</evidence>
<dbReference type="SUPFAM" id="SSF82199">
    <property type="entry name" value="SET domain"/>
    <property type="match status" value="1"/>
</dbReference>
<dbReference type="Pfam" id="PF00856">
    <property type="entry name" value="SET"/>
    <property type="match status" value="1"/>
</dbReference>
<dbReference type="AlphaFoldDB" id="A0A6A6QDG2"/>
<accession>A0A6A6QDG2</accession>
<proteinExistence type="predicted"/>
<dbReference type="InterPro" id="IPR001214">
    <property type="entry name" value="SET_dom"/>
</dbReference>
<name>A0A6A6QDG2_9PEZI</name>
<organism evidence="2 3">
    <name type="scientific">Lophium mytilinum</name>
    <dbReference type="NCBI Taxonomy" id="390894"/>
    <lineage>
        <taxon>Eukaryota</taxon>
        <taxon>Fungi</taxon>
        <taxon>Dikarya</taxon>
        <taxon>Ascomycota</taxon>
        <taxon>Pezizomycotina</taxon>
        <taxon>Dothideomycetes</taxon>
        <taxon>Pleosporomycetidae</taxon>
        <taxon>Mytilinidiales</taxon>
        <taxon>Mytilinidiaceae</taxon>
        <taxon>Lophium</taxon>
    </lineage>
</organism>
<dbReference type="PANTHER" id="PTHR12197:SF251">
    <property type="entry name" value="EG:BACR7C10.4 PROTEIN"/>
    <property type="match status" value="1"/>
</dbReference>
<keyword evidence="3" id="KW-1185">Reference proteome</keyword>
<dbReference type="Gene3D" id="2.170.270.10">
    <property type="entry name" value="SET domain"/>
    <property type="match status" value="1"/>
</dbReference>
<dbReference type="GO" id="GO:0005634">
    <property type="term" value="C:nucleus"/>
    <property type="evidence" value="ECO:0007669"/>
    <property type="project" value="TreeGrafter"/>
</dbReference>
<dbReference type="PANTHER" id="PTHR12197">
    <property type="entry name" value="HISTONE-LYSINE N-METHYLTRANSFERASE SMYD"/>
    <property type="match status" value="1"/>
</dbReference>
<gene>
    <name evidence="2" type="ORF">BU16DRAFT_597809</name>
</gene>
<sequence length="457" mass="51491">MSPIIEQLREVGFAIQHRPRHPQYRLLRAKIWRMLEYPEMVASDAYKLIKLCDTITDFSEDKAGLRDTNELNTLKKEAYELLIRSLLTMHCVSDALGVCNEATQRYADNFKALSKEIYEAMRAQDLPYPPMASYVPHAYPTISSEYLTRSEADIDSYNAQFKSPPLDGTCRVAPSTIAAGKPDIYGVFATRPIPKSGLVHKESTTFLVATGAAPAPPVASPPHDAAAIPEVFDPNCFQVRADALVPSALHVLLFTSFLVKCIQDKSPHPLEHPLIAGLTASYGPATIRKFSFQQDIKDPLHLLEYLGIDIYGDLRYDMDVLLTVYQRIRNNSFEWVDRDRVEGVGPLFSFFNHSCEPNVSWRVENSGEMAVGLPPQRSIIMRAERDIEEGEELFISYICLAPEWDGDVPVEERRKQLMMWMGGPCQCARCVRESEAAKGMRSRLTELARNLLSGAWE</sequence>
<dbReference type="OrthoDB" id="438641at2759"/>
<protein>
    <recommendedName>
        <fullName evidence="1">SET domain-containing protein</fullName>
    </recommendedName>
</protein>
<reference evidence="2" key="1">
    <citation type="journal article" date="2020" name="Stud. Mycol.">
        <title>101 Dothideomycetes genomes: a test case for predicting lifestyles and emergence of pathogens.</title>
        <authorList>
            <person name="Haridas S."/>
            <person name="Albert R."/>
            <person name="Binder M."/>
            <person name="Bloem J."/>
            <person name="Labutti K."/>
            <person name="Salamov A."/>
            <person name="Andreopoulos B."/>
            <person name="Baker S."/>
            <person name="Barry K."/>
            <person name="Bills G."/>
            <person name="Bluhm B."/>
            <person name="Cannon C."/>
            <person name="Castanera R."/>
            <person name="Culley D."/>
            <person name="Daum C."/>
            <person name="Ezra D."/>
            <person name="Gonzalez J."/>
            <person name="Henrissat B."/>
            <person name="Kuo A."/>
            <person name="Liang C."/>
            <person name="Lipzen A."/>
            <person name="Lutzoni F."/>
            <person name="Magnuson J."/>
            <person name="Mondo S."/>
            <person name="Nolan M."/>
            <person name="Ohm R."/>
            <person name="Pangilinan J."/>
            <person name="Park H.-J."/>
            <person name="Ramirez L."/>
            <person name="Alfaro M."/>
            <person name="Sun H."/>
            <person name="Tritt A."/>
            <person name="Yoshinaga Y."/>
            <person name="Zwiers L.-H."/>
            <person name="Turgeon B."/>
            <person name="Goodwin S."/>
            <person name="Spatafora J."/>
            <person name="Crous P."/>
            <person name="Grigoriev I."/>
        </authorList>
    </citation>
    <scope>NUCLEOTIDE SEQUENCE</scope>
    <source>
        <strain evidence="2">CBS 269.34</strain>
    </source>
</reference>
<evidence type="ECO:0000313" key="2">
    <source>
        <dbReference type="EMBL" id="KAF2490139.1"/>
    </source>
</evidence>
<dbReference type="SMART" id="SM00317">
    <property type="entry name" value="SET"/>
    <property type="match status" value="1"/>
</dbReference>
<dbReference type="EMBL" id="MU004198">
    <property type="protein sequence ID" value="KAF2490139.1"/>
    <property type="molecule type" value="Genomic_DNA"/>
</dbReference>
<dbReference type="InterPro" id="IPR050869">
    <property type="entry name" value="H3K4_H4K5_MeTrfase"/>
</dbReference>
<feature type="domain" description="SET" evidence="1">
    <location>
        <begin position="168"/>
        <end position="398"/>
    </location>
</feature>
<dbReference type="InterPro" id="IPR046341">
    <property type="entry name" value="SET_dom_sf"/>
</dbReference>
<dbReference type="PROSITE" id="PS50280">
    <property type="entry name" value="SET"/>
    <property type="match status" value="1"/>
</dbReference>